<organism evidence="2 3">
    <name type="scientific">Dibothriocephalus latus</name>
    <name type="common">Fish tapeworm</name>
    <name type="synonym">Diphyllobothrium latum</name>
    <dbReference type="NCBI Taxonomy" id="60516"/>
    <lineage>
        <taxon>Eukaryota</taxon>
        <taxon>Metazoa</taxon>
        <taxon>Spiralia</taxon>
        <taxon>Lophotrochozoa</taxon>
        <taxon>Platyhelminthes</taxon>
        <taxon>Cestoda</taxon>
        <taxon>Eucestoda</taxon>
        <taxon>Diphyllobothriidea</taxon>
        <taxon>Diphyllobothriidae</taxon>
        <taxon>Dibothriocephalus</taxon>
    </lineage>
</organism>
<keyword evidence="3" id="KW-1185">Reference proteome</keyword>
<accession>A0A3P7LZZ5</accession>
<evidence type="ECO:0000259" key="1">
    <source>
        <dbReference type="Pfam" id="PF01182"/>
    </source>
</evidence>
<dbReference type="EMBL" id="UYRU01063218">
    <property type="protein sequence ID" value="VDN15668.1"/>
    <property type="molecule type" value="Genomic_DNA"/>
</dbReference>
<gene>
    <name evidence="2" type="ORF">DILT_LOCUS11499</name>
</gene>
<dbReference type="InterPro" id="IPR037171">
    <property type="entry name" value="NagB/RpiA_transferase-like"/>
</dbReference>
<sequence>MQVNGLSCNIAITGGRSVFGIELALRNILKEHPNRRPHITLWSASEYFTKGNRANLSKPWSLTDLDLYVARTYRLEDLGPKHLTLDEHCQRYSQRLKTEFDSGHAINWILLSMGPDGEVAGHGNCSENNNKNTSPADPVFCLEEMPPANQPGMTFSWTTIAQARNKVVFVVDQTEAHAGKKIAFFNRVVQPYMAHPEEKRQSFGEWLERRESGPAILHLLDAPVDCPRIIFYKSSAKP</sequence>
<dbReference type="AlphaFoldDB" id="A0A3P7LZZ5"/>
<dbReference type="Proteomes" id="UP000281553">
    <property type="component" value="Unassembled WGS sequence"/>
</dbReference>
<dbReference type="Pfam" id="PF01182">
    <property type="entry name" value="Glucosamine_iso"/>
    <property type="match status" value="1"/>
</dbReference>
<dbReference type="GO" id="GO:0005975">
    <property type="term" value="P:carbohydrate metabolic process"/>
    <property type="evidence" value="ECO:0007669"/>
    <property type="project" value="InterPro"/>
</dbReference>
<reference evidence="2 3" key="1">
    <citation type="submission" date="2018-11" db="EMBL/GenBank/DDBJ databases">
        <authorList>
            <consortium name="Pathogen Informatics"/>
        </authorList>
    </citation>
    <scope>NUCLEOTIDE SEQUENCE [LARGE SCALE GENOMIC DNA]</scope>
</reference>
<feature type="domain" description="Glucosamine/galactosamine-6-phosphate isomerase" evidence="1">
    <location>
        <begin position="62"/>
        <end position="182"/>
    </location>
</feature>
<name>A0A3P7LZZ5_DIBLA</name>
<dbReference type="InterPro" id="IPR006148">
    <property type="entry name" value="Glc/Gal-6P_isomerase"/>
</dbReference>
<dbReference type="Gene3D" id="3.40.50.1360">
    <property type="match status" value="1"/>
</dbReference>
<dbReference type="SUPFAM" id="SSF100950">
    <property type="entry name" value="NagB/RpiA/CoA transferase-like"/>
    <property type="match status" value="1"/>
</dbReference>
<proteinExistence type="predicted"/>
<evidence type="ECO:0000313" key="2">
    <source>
        <dbReference type="EMBL" id="VDN15668.1"/>
    </source>
</evidence>
<evidence type="ECO:0000313" key="3">
    <source>
        <dbReference type="Proteomes" id="UP000281553"/>
    </source>
</evidence>
<protein>
    <recommendedName>
        <fullName evidence="1">Glucosamine/galactosamine-6-phosphate isomerase domain-containing protein</fullName>
    </recommendedName>
</protein>
<dbReference type="OrthoDB" id="10379061at2759"/>